<feature type="compositionally biased region" description="Basic and acidic residues" evidence="1">
    <location>
        <begin position="636"/>
        <end position="654"/>
    </location>
</feature>
<evidence type="ECO:0000259" key="2">
    <source>
        <dbReference type="PROSITE" id="PS50211"/>
    </source>
</evidence>
<dbReference type="Gramene" id="Kaladp0040s0676.1.v1.1">
    <property type="protein sequence ID" value="Kaladp0040s0676.1.v1.1"/>
    <property type="gene ID" value="Kaladp0040s0676.v1.1"/>
</dbReference>
<accession>A0A7N0TNZ4</accession>
<dbReference type="InterPro" id="IPR043153">
    <property type="entry name" value="DENN_C"/>
</dbReference>
<dbReference type="InterPro" id="IPR005113">
    <property type="entry name" value="uDENN_dom"/>
</dbReference>
<feature type="region of interest" description="Disordered" evidence="1">
    <location>
        <begin position="1"/>
        <end position="232"/>
    </location>
</feature>
<feature type="compositionally biased region" description="Basic and acidic residues" evidence="1">
    <location>
        <begin position="9"/>
        <end position="22"/>
    </location>
</feature>
<feature type="region of interest" description="Disordered" evidence="1">
    <location>
        <begin position="612"/>
        <end position="660"/>
    </location>
</feature>
<protein>
    <recommendedName>
        <fullName evidence="2">UDENN domain-containing protein</fullName>
    </recommendedName>
</protein>
<sequence>MDVNGNVGRQEEQSLLRNRVSDQTDGSSSSDGDGLPEGQSLPPREDLELTENKPVSPVAGVLNSLDQASVTYSEPQHVDHPAAEEHQVQLHSDNLNQPSSPQNQVASILHLPPPPTSSLQESKDVDQASRCYKSLSVDQPSSAQNQVSPHAEQSSSLSSGLQETDEPSSSQLQVAQKVDLTASTDGDSQHVERPSLPHQDCENPDPPSSPVDKHSQTNKSSSGQLDSRPVRKWPTLELQVSRHLNKPSSPHRIFQHADHPPSPYQVLQHISEEAVRVAGEALHSVYANSPSPIGLGHRRSHSEVVKGYHKRSISFQRFKSHMQKALHWGSNLREEGFSPSFNPEILANQKRQWYQLHSRALDYKKYQEPNSLFEHFIITGLHSDANLEVVEEAFVKRKKWESEMMRSEVVDFKTLQNSGPTVPTLEPQILFRYPPGKKLGMRLKDVASFCFPEGVKAHVLEKTPSLSDLNELVYGQSADNATMYGVCLHVPEIVQRPPGIKSVASPMSQPYKRLSRYLVSAPRCYCVLTRVPFFQLHYEMLNSIIAQERLNRITKFVTEMNLTDCSPSVSRSQNHNWHSNIPDTEHSSEWMASAITLDDAVALTAAAAGMIPEEEIPSSASRTCEPESPMSSTTAEADKKDLGNRQSFDDHASKSSEALSESLDRMYNSCENGHISPEVATVTSLRIRTLERLSSSDSLFSPGRGFGSEDEDDDLFPSSEKQNVDELAMEWAKENKNDLLQIVCGYHALPVPARGSELKFLPLEHLQPIQYLRPRVSSLGVCEKYLHLRQPLESTEVNVKLAAAEEAIALSIWTTATICRTLSLDSILALMTGVLLEKQIVVVCPNLGVLCATVLSLIPMIRPFEWQSLLLPVLPMKMLDFLDAPVPFIAGIQHKPENLKLKTSNLVHVNILKDQVKMCQLPSLPRHRELFRKLEPFHAKLACERVVAKRHPVHKCNEKQAQAAEQFLAVMRWYLESLCEDLRSYSITNVQANNDRVSILLKDSFIDSFPYKDQAFIKLFVDTQLFSVLTDCRLSTFEHE</sequence>
<keyword evidence="4" id="KW-1185">Reference proteome</keyword>
<dbReference type="PANTHER" id="PTHR15288:SF0">
    <property type="entry name" value="UDENN DOMAIN-CONTAINING PROTEIN"/>
    <property type="match status" value="1"/>
</dbReference>
<dbReference type="InterPro" id="IPR051942">
    <property type="entry name" value="DENN_domain_containing_2"/>
</dbReference>
<dbReference type="Gene3D" id="3.40.50.11500">
    <property type="match status" value="1"/>
</dbReference>
<evidence type="ECO:0000313" key="4">
    <source>
        <dbReference type="Proteomes" id="UP000594263"/>
    </source>
</evidence>
<dbReference type="Pfam" id="PF03456">
    <property type="entry name" value="uDENN"/>
    <property type="match status" value="1"/>
</dbReference>
<name>A0A7N0TNZ4_KALFE</name>
<dbReference type="PANTHER" id="PTHR15288">
    <property type="entry name" value="DENN DOMAIN-CONTAINING PROTEIN 2"/>
    <property type="match status" value="1"/>
</dbReference>
<feature type="compositionally biased region" description="Polar residues" evidence="1">
    <location>
        <begin position="64"/>
        <end position="74"/>
    </location>
</feature>
<feature type="compositionally biased region" description="Basic and acidic residues" evidence="1">
    <location>
        <begin position="76"/>
        <end position="88"/>
    </location>
</feature>
<dbReference type="AlphaFoldDB" id="A0A7N0TNZ4"/>
<organism evidence="3 4">
    <name type="scientific">Kalanchoe fedtschenkoi</name>
    <name type="common">Lavender scallops</name>
    <name type="synonym">South American air plant</name>
    <dbReference type="NCBI Taxonomy" id="63787"/>
    <lineage>
        <taxon>Eukaryota</taxon>
        <taxon>Viridiplantae</taxon>
        <taxon>Streptophyta</taxon>
        <taxon>Embryophyta</taxon>
        <taxon>Tracheophyta</taxon>
        <taxon>Spermatophyta</taxon>
        <taxon>Magnoliopsida</taxon>
        <taxon>eudicotyledons</taxon>
        <taxon>Gunneridae</taxon>
        <taxon>Pentapetalae</taxon>
        <taxon>Saxifragales</taxon>
        <taxon>Crassulaceae</taxon>
        <taxon>Kalanchoe</taxon>
    </lineage>
</organism>
<dbReference type="PROSITE" id="PS50211">
    <property type="entry name" value="DENN"/>
    <property type="match status" value="1"/>
</dbReference>
<dbReference type="Pfam" id="PF02141">
    <property type="entry name" value="DENN"/>
    <property type="match status" value="1"/>
</dbReference>
<feature type="compositionally biased region" description="Basic and acidic residues" evidence="1">
    <location>
        <begin position="187"/>
        <end position="201"/>
    </location>
</feature>
<dbReference type="EnsemblPlants" id="Kaladp0040s0676.1.v1.1">
    <property type="protein sequence ID" value="Kaladp0040s0676.1.v1.1"/>
    <property type="gene ID" value="Kaladp0040s0676.v1.1"/>
</dbReference>
<evidence type="ECO:0000256" key="1">
    <source>
        <dbReference type="SAM" id="MobiDB-lite"/>
    </source>
</evidence>
<feature type="domain" description="UDENN" evidence="2">
    <location>
        <begin position="407"/>
        <end position="1040"/>
    </location>
</feature>
<reference evidence="3" key="1">
    <citation type="submission" date="2021-01" db="UniProtKB">
        <authorList>
            <consortium name="EnsemblPlants"/>
        </authorList>
    </citation>
    <scope>IDENTIFICATION</scope>
</reference>
<feature type="compositionally biased region" description="Polar residues" evidence="1">
    <location>
        <begin position="89"/>
        <end position="106"/>
    </location>
</feature>
<evidence type="ECO:0000313" key="3">
    <source>
        <dbReference type="EnsemblPlants" id="Kaladp0040s0676.1.v1.1"/>
    </source>
</evidence>
<feature type="compositionally biased region" description="Polar residues" evidence="1">
    <location>
        <begin position="136"/>
        <end position="153"/>
    </location>
</feature>
<dbReference type="Gene3D" id="3.30.450.200">
    <property type="match status" value="1"/>
</dbReference>
<dbReference type="Proteomes" id="UP000594263">
    <property type="component" value="Unplaced"/>
</dbReference>
<proteinExistence type="predicted"/>
<dbReference type="SMART" id="SM00799">
    <property type="entry name" value="DENN"/>
    <property type="match status" value="1"/>
</dbReference>
<dbReference type="OMA" id="TWETEMA"/>
<dbReference type="InterPro" id="IPR037516">
    <property type="entry name" value="Tripartite_DENN"/>
</dbReference>
<dbReference type="InterPro" id="IPR001194">
    <property type="entry name" value="cDENN_dom"/>
</dbReference>